<keyword evidence="6" id="KW-0418">Kinase</keyword>
<dbReference type="PRINTS" id="PR00344">
    <property type="entry name" value="BCTRLSENSOR"/>
</dbReference>
<dbReference type="PANTHER" id="PTHR43065">
    <property type="entry name" value="SENSOR HISTIDINE KINASE"/>
    <property type="match status" value="1"/>
</dbReference>
<dbReference type="Gene3D" id="3.30.565.10">
    <property type="entry name" value="Histidine kinase-like ATPase, C-terminal domain"/>
    <property type="match status" value="1"/>
</dbReference>
<protein>
    <recommendedName>
        <fullName evidence="2">histidine kinase</fullName>
        <ecNumber evidence="2">2.7.13.3</ecNumber>
    </recommendedName>
</protein>
<dbReference type="Pfam" id="PF02518">
    <property type="entry name" value="HATPase_c"/>
    <property type="match status" value="1"/>
</dbReference>
<dbReference type="Proteomes" id="UP000309676">
    <property type="component" value="Unassembled WGS sequence"/>
</dbReference>
<comment type="catalytic activity">
    <reaction evidence="1">
        <text>ATP + protein L-histidine = ADP + protein N-phospho-L-histidine.</text>
        <dbReference type="EC" id="2.7.13.3"/>
    </reaction>
</comment>
<evidence type="ECO:0000259" key="10">
    <source>
        <dbReference type="PROSITE" id="PS50109"/>
    </source>
</evidence>
<dbReference type="InterPro" id="IPR005467">
    <property type="entry name" value="His_kinase_dom"/>
</dbReference>
<feature type="transmembrane region" description="Helical" evidence="9">
    <location>
        <begin position="103"/>
        <end position="125"/>
    </location>
</feature>
<dbReference type="EC" id="2.7.13.3" evidence="2"/>
<dbReference type="EMBL" id="VCIW01000028">
    <property type="protein sequence ID" value="TLS48811.1"/>
    <property type="molecule type" value="Genomic_DNA"/>
</dbReference>
<evidence type="ECO:0000256" key="7">
    <source>
        <dbReference type="ARBA" id="ARBA00022840"/>
    </source>
</evidence>
<keyword evidence="7" id="KW-0067">ATP-binding</keyword>
<dbReference type="RefSeq" id="WP_138197759.1">
    <property type="nucleotide sequence ID" value="NZ_VCIW01000028.1"/>
</dbReference>
<keyword evidence="9" id="KW-1133">Transmembrane helix</keyword>
<evidence type="ECO:0000256" key="6">
    <source>
        <dbReference type="ARBA" id="ARBA00022777"/>
    </source>
</evidence>
<evidence type="ECO:0000256" key="5">
    <source>
        <dbReference type="ARBA" id="ARBA00022741"/>
    </source>
</evidence>
<dbReference type="InterPro" id="IPR003594">
    <property type="entry name" value="HATPase_dom"/>
</dbReference>
<keyword evidence="12" id="KW-1185">Reference proteome</keyword>
<evidence type="ECO:0000256" key="3">
    <source>
        <dbReference type="ARBA" id="ARBA00022553"/>
    </source>
</evidence>
<evidence type="ECO:0000256" key="2">
    <source>
        <dbReference type="ARBA" id="ARBA00012438"/>
    </source>
</evidence>
<name>A0A5R9FZ69_9BACL</name>
<proteinExistence type="predicted"/>
<keyword evidence="9" id="KW-0472">Membrane</keyword>
<evidence type="ECO:0000256" key="8">
    <source>
        <dbReference type="ARBA" id="ARBA00023012"/>
    </source>
</evidence>
<dbReference type="InterPro" id="IPR036890">
    <property type="entry name" value="HATPase_C_sf"/>
</dbReference>
<dbReference type="GO" id="GO:0005524">
    <property type="term" value="F:ATP binding"/>
    <property type="evidence" value="ECO:0007669"/>
    <property type="project" value="UniProtKB-KW"/>
</dbReference>
<evidence type="ECO:0000256" key="4">
    <source>
        <dbReference type="ARBA" id="ARBA00022679"/>
    </source>
</evidence>
<keyword evidence="4" id="KW-0808">Transferase</keyword>
<accession>A0A5R9FZ69</accession>
<dbReference type="PANTHER" id="PTHR43065:SF10">
    <property type="entry name" value="PEROXIDE STRESS-ACTIVATED HISTIDINE KINASE MAK3"/>
    <property type="match status" value="1"/>
</dbReference>
<evidence type="ECO:0000313" key="11">
    <source>
        <dbReference type="EMBL" id="TLS48811.1"/>
    </source>
</evidence>
<feature type="transmembrane region" description="Helical" evidence="9">
    <location>
        <begin position="131"/>
        <end position="152"/>
    </location>
</feature>
<evidence type="ECO:0000256" key="9">
    <source>
        <dbReference type="SAM" id="Phobius"/>
    </source>
</evidence>
<dbReference type="SUPFAM" id="SSF55874">
    <property type="entry name" value="ATPase domain of HSP90 chaperone/DNA topoisomerase II/histidine kinase"/>
    <property type="match status" value="1"/>
</dbReference>
<keyword evidence="5" id="KW-0547">Nucleotide-binding</keyword>
<dbReference type="AlphaFoldDB" id="A0A5R9FZ69"/>
<dbReference type="GO" id="GO:0004673">
    <property type="term" value="F:protein histidine kinase activity"/>
    <property type="evidence" value="ECO:0007669"/>
    <property type="project" value="UniProtKB-EC"/>
</dbReference>
<dbReference type="PROSITE" id="PS50109">
    <property type="entry name" value="HIS_KIN"/>
    <property type="match status" value="1"/>
</dbReference>
<evidence type="ECO:0000256" key="1">
    <source>
        <dbReference type="ARBA" id="ARBA00000085"/>
    </source>
</evidence>
<dbReference type="OrthoDB" id="9121833at2"/>
<feature type="transmembrane region" description="Helical" evidence="9">
    <location>
        <begin position="164"/>
        <end position="184"/>
    </location>
</feature>
<reference evidence="11 12" key="1">
    <citation type="submission" date="2019-05" db="EMBL/GenBank/DDBJ databases">
        <authorList>
            <person name="Narsing Rao M.P."/>
            <person name="Li W.J."/>
        </authorList>
    </citation>
    <scope>NUCLEOTIDE SEQUENCE [LARGE SCALE GENOMIC DNA]</scope>
    <source>
        <strain evidence="11 12">SYSU_K30003</strain>
    </source>
</reference>
<dbReference type="InterPro" id="IPR004358">
    <property type="entry name" value="Sig_transdc_His_kin-like_C"/>
</dbReference>
<keyword evidence="3" id="KW-0597">Phosphoprotein</keyword>
<evidence type="ECO:0000313" key="12">
    <source>
        <dbReference type="Proteomes" id="UP000309676"/>
    </source>
</evidence>
<feature type="transmembrane region" description="Helical" evidence="9">
    <location>
        <begin position="196"/>
        <end position="218"/>
    </location>
</feature>
<sequence length="475" mass="54239">MVFVFIALWTIAAILLIINPKNESTRWAALTAFTGGGGGLSRTVTETILPYLDKYQLLTPSLESILLKLHMFGSFMNHNGLPYCFLMYAVSYSDIFHNKVKSILTWVLPLPIVGMFFLTSFTPPIEHNFLVLFYWCVPYLIMGLTSLSYSYLKENNLKRKRSRLFSNLVAFPPILFQIVANYTLKAFFDIQEIWRFMPFVITFLLISFLLLGIKYGVLGVRLKFEKDRLYGTMRAISYGTSVLNHTIKNEVGKIRIVTDEIRNMAFSAQQEKIADDAVVVLESTKHMLDMVSRIQSQTQDILLKEGVYDVIDILSRALSMSKIILDERNIQTNMEIDTTTLFLTCDSVHLQETFHNIIVNAAEAMEHHGILTISMREQRKHIVLVFHDNGKGSTKEELSNWFDPFYSTKHRNHNYGLGLTYCYNVLQQHGGSIDIQSELKVGTTVSLMFPKRRVRSAMLPLAEVSDVGSNQNHVG</sequence>
<dbReference type="SMART" id="SM00387">
    <property type="entry name" value="HATPase_c"/>
    <property type="match status" value="1"/>
</dbReference>
<feature type="domain" description="Histidine kinase" evidence="10">
    <location>
        <begin position="242"/>
        <end position="453"/>
    </location>
</feature>
<organism evidence="11 12">
    <name type="scientific">Paenibacillus antri</name>
    <dbReference type="NCBI Taxonomy" id="2582848"/>
    <lineage>
        <taxon>Bacteria</taxon>
        <taxon>Bacillati</taxon>
        <taxon>Bacillota</taxon>
        <taxon>Bacilli</taxon>
        <taxon>Bacillales</taxon>
        <taxon>Paenibacillaceae</taxon>
        <taxon>Paenibacillus</taxon>
    </lineage>
</organism>
<keyword evidence="8" id="KW-0902">Two-component regulatory system</keyword>
<gene>
    <name evidence="11" type="ORF">FE782_28545</name>
</gene>
<comment type="caution">
    <text evidence="11">The sequence shown here is derived from an EMBL/GenBank/DDBJ whole genome shotgun (WGS) entry which is preliminary data.</text>
</comment>
<feature type="transmembrane region" description="Helical" evidence="9">
    <location>
        <begin position="69"/>
        <end position="91"/>
    </location>
</feature>
<keyword evidence="9" id="KW-0812">Transmembrane</keyword>
<dbReference type="GO" id="GO:0000160">
    <property type="term" value="P:phosphorelay signal transduction system"/>
    <property type="evidence" value="ECO:0007669"/>
    <property type="project" value="UniProtKB-KW"/>
</dbReference>